<protein>
    <submittedName>
        <fullName evidence="2">Uncharacterized protein</fullName>
    </submittedName>
</protein>
<keyword evidence="1" id="KW-1133">Transmembrane helix</keyword>
<gene>
    <name evidence="2" type="ORF">BLA29_011141</name>
</gene>
<name>A0A1Y3BPZ4_EURMA</name>
<dbReference type="Proteomes" id="UP000194236">
    <property type="component" value="Unassembled WGS sequence"/>
</dbReference>
<accession>A0A1Y3BPZ4</accession>
<organism evidence="2 3">
    <name type="scientific">Euroglyphus maynei</name>
    <name type="common">Mayne's house dust mite</name>
    <dbReference type="NCBI Taxonomy" id="6958"/>
    <lineage>
        <taxon>Eukaryota</taxon>
        <taxon>Metazoa</taxon>
        <taxon>Ecdysozoa</taxon>
        <taxon>Arthropoda</taxon>
        <taxon>Chelicerata</taxon>
        <taxon>Arachnida</taxon>
        <taxon>Acari</taxon>
        <taxon>Acariformes</taxon>
        <taxon>Sarcoptiformes</taxon>
        <taxon>Astigmata</taxon>
        <taxon>Psoroptidia</taxon>
        <taxon>Analgoidea</taxon>
        <taxon>Pyroglyphidae</taxon>
        <taxon>Pyroglyphinae</taxon>
        <taxon>Euroglyphus</taxon>
    </lineage>
</organism>
<dbReference type="OrthoDB" id="10424427at2759"/>
<reference evidence="2 3" key="1">
    <citation type="submission" date="2017-03" db="EMBL/GenBank/DDBJ databases">
        <title>Genome Survey of Euroglyphus maynei.</title>
        <authorList>
            <person name="Arlian L.G."/>
            <person name="Morgan M.S."/>
            <person name="Rider S.D."/>
        </authorList>
    </citation>
    <scope>NUCLEOTIDE SEQUENCE [LARGE SCALE GENOMIC DNA]</scope>
    <source>
        <strain evidence="2">Arlian Lab</strain>
        <tissue evidence="2">Whole body</tissue>
    </source>
</reference>
<comment type="caution">
    <text evidence="2">The sequence shown here is derived from an EMBL/GenBank/DDBJ whole genome shotgun (WGS) entry which is preliminary data.</text>
</comment>
<dbReference type="EMBL" id="MUJZ01005412">
    <property type="protein sequence ID" value="OTF83050.1"/>
    <property type="molecule type" value="Genomic_DNA"/>
</dbReference>
<sequence>MNDQLQKLPIDGAPWILSITMLSFNAIISYGITKEHRIFIKQASQASLRHEVQSDLMLNIGIPLSESSKDK</sequence>
<evidence type="ECO:0000313" key="3">
    <source>
        <dbReference type="Proteomes" id="UP000194236"/>
    </source>
</evidence>
<evidence type="ECO:0000256" key="1">
    <source>
        <dbReference type="SAM" id="Phobius"/>
    </source>
</evidence>
<feature type="transmembrane region" description="Helical" evidence="1">
    <location>
        <begin position="12"/>
        <end position="32"/>
    </location>
</feature>
<dbReference type="AlphaFoldDB" id="A0A1Y3BPZ4"/>
<proteinExistence type="predicted"/>
<keyword evidence="1" id="KW-0472">Membrane</keyword>
<evidence type="ECO:0000313" key="2">
    <source>
        <dbReference type="EMBL" id="OTF83050.1"/>
    </source>
</evidence>
<keyword evidence="3" id="KW-1185">Reference proteome</keyword>
<keyword evidence="1" id="KW-0812">Transmembrane</keyword>